<gene>
    <name evidence="1" type="ORF">RJ639_046256</name>
</gene>
<name>A0AA88W6X8_9ASTE</name>
<evidence type="ECO:0000313" key="2">
    <source>
        <dbReference type="Proteomes" id="UP001188597"/>
    </source>
</evidence>
<proteinExistence type="predicted"/>
<keyword evidence="2" id="KW-1185">Reference proteome</keyword>
<dbReference type="AlphaFoldDB" id="A0AA88W6X8"/>
<accession>A0AA88W6X8</accession>
<reference evidence="1" key="1">
    <citation type="submission" date="2022-12" db="EMBL/GenBank/DDBJ databases">
        <title>Draft genome assemblies for two species of Escallonia (Escalloniales).</title>
        <authorList>
            <person name="Chanderbali A."/>
            <person name="Dervinis C."/>
            <person name="Anghel I."/>
            <person name="Soltis D."/>
            <person name="Soltis P."/>
            <person name="Zapata F."/>
        </authorList>
    </citation>
    <scope>NUCLEOTIDE SEQUENCE</scope>
    <source>
        <strain evidence="1">UCBG64.0493</strain>
        <tissue evidence="1">Leaf</tissue>
    </source>
</reference>
<sequence length="87" mass="9452">MIKTLTSCAGDGKSFSPVTEWWLLLSETAGTGGFAVHQLAYSSPSLPSTANKHLCPSEQSHALLQFKLDFTIDSFASADCDYDEQYS</sequence>
<organism evidence="1 2">
    <name type="scientific">Escallonia herrerae</name>
    <dbReference type="NCBI Taxonomy" id="1293975"/>
    <lineage>
        <taxon>Eukaryota</taxon>
        <taxon>Viridiplantae</taxon>
        <taxon>Streptophyta</taxon>
        <taxon>Embryophyta</taxon>
        <taxon>Tracheophyta</taxon>
        <taxon>Spermatophyta</taxon>
        <taxon>Magnoliopsida</taxon>
        <taxon>eudicotyledons</taxon>
        <taxon>Gunneridae</taxon>
        <taxon>Pentapetalae</taxon>
        <taxon>asterids</taxon>
        <taxon>campanulids</taxon>
        <taxon>Escalloniales</taxon>
        <taxon>Escalloniaceae</taxon>
        <taxon>Escallonia</taxon>
    </lineage>
</organism>
<comment type="caution">
    <text evidence="1">The sequence shown here is derived from an EMBL/GenBank/DDBJ whole genome shotgun (WGS) entry which is preliminary data.</text>
</comment>
<dbReference type="EMBL" id="JAVXUP010000803">
    <property type="protein sequence ID" value="KAK3020663.1"/>
    <property type="molecule type" value="Genomic_DNA"/>
</dbReference>
<evidence type="ECO:0000313" key="1">
    <source>
        <dbReference type="EMBL" id="KAK3020663.1"/>
    </source>
</evidence>
<protein>
    <submittedName>
        <fullName evidence="1">Uncharacterized protein</fullName>
    </submittedName>
</protein>
<dbReference type="Proteomes" id="UP001188597">
    <property type="component" value="Unassembled WGS sequence"/>
</dbReference>